<keyword evidence="12" id="KW-1185">Reference proteome</keyword>
<name>A0A1H9EXX8_9GAMM</name>
<evidence type="ECO:0000256" key="1">
    <source>
        <dbReference type="ARBA" id="ARBA00004772"/>
    </source>
</evidence>
<proteinExistence type="inferred from homology"/>
<dbReference type="PANTHER" id="PTHR38042:SF1">
    <property type="entry name" value="UROPORPHYRINOGEN-III SYNTHASE, CHLOROPLASTIC"/>
    <property type="match status" value="1"/>
</dbReference>
<evidence type="ECO:0000259" key="10">
    <source>
        <dbReference type="Pfam" id="PF02602"/>
    </source>
</evidence>
<dbReference type="RefSeq" id="WP_202906251.1">
    <property type="nucleotide sequence ID" value="NZ_FOFO01000023.1"/>
</dbReference>
<dbReference type="Proteomes" id="UP000199496">
    <property type="component" value="Unassembled WGS sequence"/>
</dbReference>
<evidence type="ECO:0000313" key="11">
    <source>
        <dbReference type="EMBL" id="SEQ29828.1"/>
    </source>
</evidence>
<accession>A0A1H9EXX8</accession>
<dbReference type="UniPathway" id="UPA00251">
    <property type="reaction ID" value="UER00320"/>
</dbReference>
<dbReference type="GO" id="GO:0006780">
    <property type="term" value="P:uroporphyrinogen III biosynthetic process"/>
    <property type="evidence" value="ECO:0007669"/>
    <property type="project" value="UniProtKB-UniRule"/>
</dbReference>
<dbReference type="Pfam" id="PF02602">
    <property type="entry name" value="HEM4"/>
    <property type="match status" value="1"/>
</dbReference>
<evidence type="ECO:0000256" key="8">
    <source>
        <dbReference type="ARBA" id="ARBA00048617"/>
    </source>
</evidence>
<evidence type="ECO:0000256" key="4">
    <source>
        <dbReference type="ARBA" id="ARBA00023239"/>
    </source>
</evidence>
<dbReference type="EMBL" id="FOFO01000023">
    <property type="protein sequence ID" value="SEQ29828.1"/>
    <property type="molecule type" value="Genomic_DNA"/>
</dbReference>
<evidence type="ECO:0000256" key="9">
    <source>
        <dbReference type="RuleBase" id="RU366031"/>
    </source>
</evidence>
<keyword evidence="5 9" id="KW-0627">Porphyrin biosynthesis</keyword>
<sequence>MASADMAAMATDLPLQGITVMVTRPAHQAAPFCRMVEAAGGQALRFPVLAIGDPSDVDGLDALIDRLDEFHLAVFVSPNAVERTMHRIQARRTLPPTLQLATVGIKSAQALARFGHQVDICPPNRFDSEALLETPELQDVRGWNVVIFRGNGGRELLGATLTARGARVTFAETYRRGIPDADTGQLLHQWSRGDIHVITITSAEGLRNLYAMVGQAGRLWLRDTPLVVGCGRMLDTARELGFTRTAVVADDPSDESMLVAVQKWAEKRNQTHE</sequence>
<gene>
    <name evidence="11" type="ORF">SAMN05421693_12320</name>
</gene>
<comment type="catalytic activity">
    <reaction evidence="8 9">
        <text>hydroxymethylbilane = uroporphyrinogen III + H2O</text>
        <dbReference type="Rhea" id="RHEA:18965"/>
        <dbReference type="ChEBI" id="CHEBI:15377"/>
        <dbReference type="ChEBI" id="CHEBI:57308"/>
        <dbReference type="ChEBI" id="CHEBI:57845"/>
        <dbReference type="EC" id="4.2.1.75"/>
    </reaction>
</comment>
<comment type="pathway">
    <text evidence="1 9">Porphyrin-containing compound metabolism; protoporphyrin-IX biosynthesis; coproporphyrinogen-III from 5-aminolevulinate: step 3/4.</text>
</comment>
<dbReference type="CDD" id="cd06578">
    <property type="entry name" value="HemD"/>
    <property type="match status" value="1"/>
</dbReference>
<dbReference type="SUPFAM" id="SSF69618">
    <property type="entry name" value="HemD-like"/>
    <property type="match status" value="1"/>
</dbReference>
<evidence type="ECO:0000256" key="2">
    <source>
        <dbReference type="ARBA" id="ARBA00008133"/>
    </source>
</evidence>
<dbReference type="GO" id="GO:0006782">
    <property type="term" value="P:protoporphyrinogen IX biosynthetic process"/>
    <property type="evidence" value="ECO:0007669"/>
    <property type="project" value="UniProtKB-UniRule"/>
</dbReference>
<comment type="function">
    <text evidence="6 9">Catalyzes cyclization of the linear tetrapyrrole, hydroxymethylbilane, to the macrocyclic uroporphyrinogen III.</text>
</comment>
<dbReference type="EC" id="4.2.1.75" evidence="3 9"/>
<evidence type="ECO:0000256" key="6">
    <source>
        <dbReference type="ARBA" id="ARBA00037589"/>
    </source>
</evidence>
<evidence type="ECO:0000256" key="3">
    <source>
        <dbReference type="ARBA" id="ARBA00013109"/>
    </source>
</evidence>
<comment type="similarity">
    <text evidence="2 9">Belongs to the uroporphyrinogen-III synthase family.</text>
</comment>
<dbReference type="InterPro" id="IPR003754">
    <property type="entry name" value="4pyrrol_synth_uPrphyn_synth"/>
</dbReference>
<keyword evidence="4 9" id="KW-0456">Lyase</keyword>
<feature type="domain" description="Tetrapyrrole biosynthesis uroporphyrinogen III synthase" evidence="10">
    <location>
        <begin position="36"/>
        <end position="258"/>
    </location>
</feature>
<dbReference type="Gene3D" id="3.40.50.10090">
    <property type="match status" value="2"/>
</dbReference>
<dbReference type="AlphaFoldDB" id="A0A1H9EXX8"/>
<dbReference type="InterPro" id="IPR036108">
    <property type="entry name" value="4pyrrol_syn_uPrphyn_synt_sf"/>
</dbReference>
<dbReference type="GO" id="GO:0004852">
    <property type="term" value="F:uroporphyrinogen-III synthase activity"/>
    <property type="evidence" value="ECO:0007669"/>
    <property type="project" value="UniProtKB-UniRule"/>
</dbReference>
<dbReference type="InterPro" id="IPR039793">
    <property type="entry name" value="UROS/Hem4"/>
</dbReference>
<dbReference type="PANTHER" id="PTHR38042">
    <property type="entry name" value="UROPORPHYRINOGEN-III SYNTHASE, CHLOROPLASTIC"/>
    <property type="match status" value="1"/>
</dbReference>
<evidence type="ECO:0000256" key="5">
    <source>
        <dbReference type="ARBA" id="ARBA00023244"/>
    </source>
</evidence>
<evidence type="ECO:0000256" key="7">
    <source>
        <dbReference type="ARBA" id="ARBA00040167"/>
    </source>
</evidence>
<dbReference type="STRING" id="867345.SAMN05421693_12320"/>
<organism evidence="11 12">
    <name type="scientific">Ectothiorhodospira magna</name>
    <dbReference type="NCBI Taxonomy" id="867345"/>
    <lineage>
        <taxon>Bacteria</taxon>
        <taxon>Pseudomonadati</taxon>
        <taxon>Pseudomonadota</taxon>
        <taxon>Gammaproteobacteria</taxon>
        <taxon>Chromatiales</taxon>
        <taxon>Ectothiorhodospiraceae</taxon>
        <taxon>Ectothiorhodospira</taxon>
    </lineage>
</organism>
<protein>
    <recommendedName>
        <fullName evidence="7 9">Uroporphyrinogen-III synthase</fullName>
        <ecNumber evidence="3 9">4.2.1.75</ecNumber>
    </recommendedName>
</protein>
<evidence type="ECO:0000313" key="12">
    <source>
        <dbReference type="Proteomes" id="UP000199496"/>
    </source>
</evidence>
<reference evidence="11 12" key="1">
    <citation type="submission" date="2016-10" db="EMBL/GenBank/DDBJ databases">
        <authorList>
            <person name="de Groot N.N."/>
        </authorList>
    </citation>
    <scope>NUCLEOTIDE SEQUENCE [LARGE SCALE GENOMIC DNA]</scope>
    <source>
        <strain evidence="11 12">B7-7</strain>
    </source>
</reference>